<reference evidence="1 2" key="1">
    <citation type="submission" date="2015-01" db="EMBL/GenBank/DDBJ databases">
        <title>Evolution of Trichinella species and genotypes.</title>
        <authorList>
            <person name="Korhonen P.K."/>
            <person name="Edoardo P."/>
            <person name="Giuseppe L.R."/>
            <person name="Gasser R.B."/>
        </authorList>
    </citation>
    <scope>NUCLEOTIDE SEQUENCE [LARGE SCALE GENOMIC DNA]</scope>
    <source>
        <strain evidence="1">ISS470</strain>
    </source>
</reference>
<organism evidence="1 2">
    <name type="scientific">Trichinella pseudospiralis</name>
    <name type="common">Parasitic roundworm</name>
    <dbReference type="NCBI Taxonomy" id="6337"/>
    <lineage>
        <taxon>Eukaryota</taxon>
        <taxon>Metazoa</taxon>
        <taxon>Ecdysozoa</taxon>
        <taxon>Nematoda</taxon>
        <taxon>Enoplea</taxon>
        <taxon>Dorylaimia</taxon>
        <taxon>Trichinellida</taxon>
        <taxon>Trichinellidae</taxon>
        <taxon>Trichinella</taxon>
    </lineage>
</organism>
<evidence type="ECO:0000313" key="1">
    <source>
        <dbReference type="EMBL" id="KRY62292.1"/>
    </source>
</evidence>
<keyword evidence="2" id="KW-1185">Reference proteome</keyword>
<comment type="caution">
    <text evidence="1">The sequence shown here is derived from an EMBL/GenBank/DDBJ whole genome shotgun (WGS) entry which is preliminary data.</text>
</comment>
<feature type="non-terminal residue" evidence="1">
    <location>
        <position position="1"/>
    </location>
</feature>
<dbReference type="AlphaFoldDB" id="A0A0V1DLG1"/>
<name>A0A0V1DLG1_TRIPS</name>
<proteinExistence type="predicted"/>
<accession>A0A0V1DLG1</accession>
<dbReference type="EMBL" id="JYDT01003569">
    <property type="protein sequence ID" value="KRY62292.1"/>
    <property type="molecule type" value="Genomic_DNA"/>
</dbReference>
<gene>
    <name evidence="1" type="ORF">T4D_10011</name>
</gene>
<dbReference type="Proteomes" id="UP000054995">
    <property type="component" value="Unassembled WGS sequence"/>
</dbReference>
<feature type="non-terminal residue" evidence="1">
    <location>
        <position position="32"/>
    </location>
</feature>
<sequence>LYTSRDILKKLTSSQCIITGKAKFGWHLFHNC</sequence>
<evidence type="ECO:0000313" key="2">
    <source>
        <dbReference type="Proteomes" id="UP000054995"/>
    </source>
</evidence>
<protein>
    <submittedName>
        <fullName evidence="1">Uncharacterized protein</fullName>
    </submittedName>
</protein>